<comment type="caution">
    <text evidence="3">The sequence shown here is derived from an EMBL/GenBank/DDBJ whole genome shotgun (WGS) entry which is preliminary data.</text>
</comment>
<accession>A0AAD6Q828</accession>
<dbReference type="Gene3D" id="3.40.50.1820">
    <property type="entry name" value="alpha/beta hydrolase"/>
    <property type="match status" value="1"/>
</dbReference>
<feature type="compositionally biased region" description="Basic and acidic residues" evidence="1">
    <location>
        <begin position="290"/>
        <end position="343"/>
    </location>
</feature>
<feature type="region of interest" description="Disordered" evidence="1">
    <location>
        <begin position="271"/>
        <end position="359"/>
    </location>
</feature>
<protein>
    <recommendedName>
        <fullName evidence="2">Serine aminopeptidase S33 domain-containing protein</fullName>
    </recommendedName>
</protein>
<dbReference type="Pfam" id="PF12146">
    <property type="entry name" value="Hydrolase_4"/>
    <property type="match status" value="1"/>
</dbReference>
<gene>
    <name evidence="3" type="ORF">NC653_025435</name>
</gene>
<proteinExistence type="predicted"/>
<evidence type="ECO:0000256" key="1">
    <source>
        <dbReference type="SAM" id="MobiDB-lite"/>
    </source>
</evidence>
<evidence type="ECO:0000259" key="2">
    <source>
        <dbReference type="Pfam" id="PF12146"/>
    </source>
</evidence>
<dbReference type="InterPro" id="IPR029058">
    <property type="entry name" value="AB_hydrolase_fold"/>
</dbReference>
<dbReference type="EMBL" id="JAQIZT010000010">
    <property type="protein sequence ID" value="KAJ6982327.1"/>
    <property type="molecule type" value="Genomic_DNA"/>
</dbReference>
<dbReference type="AlphaFoldDB" id="A0AAD6Q828"/>
<dbReference type="PANTHER" id="PTHR12277:SF134">
    <property type="entry name" value="ALPHA_BETA-HYDROLASES SUPERFAMILY PROTEIN"/>
    <property type="match status" value="1"/>
</dbReference>
<dbReference type="PANTHER" id="PTHR12277">
    <property type="entry name" value="ALPHA/BETA HYDROLASE DOMAIN-CONTAINING PROTEIN"/>
    <property type="match status" value="1"/>
</dbReference>
<evidence type="ECO:0000313" key="3">
    <source>
        <dbReference type="EMBL" id="KAJ6982327.1"/>
    </source>
</evidence>
<dbReference type="InterPro" id="IPR022742">
    <property type="entry name" value="Hydrolase_4"/>
</dbReference>
<name>A0AAD6Q828_9ROSI</name>
<reference evidence="3" key="1">
    <citation type="journal article" date="2023" name="Mol. Ecol. Resour.">
        <title>Chromosome-level genome assembly of a triploid poplar Populus alba 'Berolinensis'.</title>
        <authorList>
            <person name="Chen S."/>
            <person name="Yu Y."/>
            <person name="Wang X."/>
            <person name="Wang S."/>
            <person name="Zhang T."/>
            <person name="Zhou Y."/>
            <person name="He R."/>
            <person name="Meng N."/>
            <person name="Wang Y."/>
            <person name="Liu W."/>
            <person name="Liu Z."/>
            <person name="Liu J."/>
            <person name="Guo Q."/>
            <person name="Huang H."/>
            <person name="Sederoff R.R."/>
            <person name="Wang G."/>
            <person name="Qu G."/>
            <person name="Chen S."/>
        </authorList>
    </citation>
    <scope>NUCLEOTIDE SEQUENCE</scope>
    <source>
        <strain evidence="3">SC-2020</strain>
    </source>
</reference>
<feature type="domain" description="Serine aminopeptidase S33" evidence="2">
    <location>
        <begin position="71"/>
        <end position="184"/>
    </location>
</feature>
<organism evidence="3 4">
    <name type="scientific">Populus alba x Populus x berolinensis</name>
    <dbReference type="NCBI Taxonomy" id="444605"/>
    <lineage>
        <taxon>Eukaryota</taxon>
        <taxon>Viridiplantae</taxon>
        <taxon>Streptophyta</taxon>
        <taxon>Embryophyta</taxon>
        <taxon>Tracheophyta</taxon>
        <taxon>Spermatophyta</taxon>
        <taxon>Magnoliopsida</taxon>
        <taxon>eudicotyledons</taxon>
        <taxon>Gunneridae</taxon>
        <taxon>Pentapetalae</taxon>
        <taxon>rosids</taxon>
        <taxon>fabids</taxon>
        <taxon>Malpighiales</taxon>
        <taxon>Salicaceae</taxon>
        <taxon>Saliceae</taxon>
        <taxon>Populus</taxon>
    </lineage>
</organism>
<evidence type="ECO:0000313" key="4">
    <source>
        <dbReference type="Proteomes" id="UP001164929"/>
    </source>
</evidence>
<dbReference type="Proteomes" id="UP001164929">
    <property type="component" value="Chromosome 10"/>
</dbReference>
<dbReference type="SUPFAM" id="SSF53474">
    <property type="entry name" value="alpha/beta-Hydrolases"/>
    <property type="match status" value="1"/>
</dbReference>
<keyword evidence="4" id="KW-1185">Reference proteome</keyword>
<sequence length="452" mass="51195">MGTATSSMAAKFAFFPPNPPSYTILVDEETGKLRLSSDVIHQRDNVDILKLCTKKGNEIVAMYVKNPSASLTVLYSHGNAADIGQMYHIFTELSSHLNLNLVGYDYSGYGQSSGKPSEHETYSDIEAAYKCLEETYGAKEEDIILYGQSVGSGPALELATHLPGLRALILHSPILSGLRVMYPIKKTFWFDIYKNIDKIPLVNCPVLVIHGTEDEVVNFSHGKQLWELCKEKYEPLWLKGGNHCNLELYPEYLKHLKKFISAIEKQPPHLRNVSAQSTDQPEHPLNAAESKADKPRPSTDHKEKARPSFGQREKSRLSTDNREKARASTDRRERTRKSIDRVGKARNSTDQQEKARNSFDRFVQQRPDLLCFTSFAKYKLDDYMMILIIGFGYDRLGDMVRQLPRPDQVKVSNSNRIPPSLSSSLYLVDSQVFVKAPASYSNNVEPKWSWIT</sequence>